<keyword evidence="5 7" id="KW-0472">Membrane</keyword>
<feature type="transmembrane region" description="Helical" evidence="7">
    <location>
        <begin position="380"/>
        <end position="400"/>
    </location>
</feature>
<dbReference type="GO" id="GO:0022857">
    <property type="term" value="F:transmembrane transporter activity"/>
    <property type="evidence" value="ECO:0007669"/>
    <property type="project" value="TreeGrafter"/>
</dbReference>
<dbReference type="PANTHER" id="PTHR30572">
    <property type="entry name" value="MEMBRANE COMPONENT OF TRANSPORTER-RELATED"/>
    <property type="match status" value="1"/>
</dbReference>
<dbReference type="Pfam" id="PF02687">
    <property type="entry name" value="FtsX"/>
    <property type="match status" value="1"/>
</dbReference>
<dbReference type="InterPro" id="IPR025857">
    <property type="entry name" value="MacB_PCD"/>
</dbReference>
<organism evidence="10 11">
    <name type="scientific">Undibacterium nitidum</name>
    <dbReference type="NCBI Taxonomy" id="2762298"/>
    <lineage>
        <taxon>Bacteria</taxon>
        <taxon>Pseudomonadati</taxon>
        <taxon>Pseudomonadota</taxon>
        <taxon>Betaproteobacteria</taxon>
        <taxon>Burkholderiales</taxon>
        <taxon>Oxalobacteraceae</taxon>
        <taxon>Undibacterium</taxon>
    </lineage>
</organism>
<evidence type="ECO:0000256" key="3">
    <source>
        <dbReference type="ARBA" id="ARBA00022692"/>
    </source>
</evidence>
<dbReference type="InterPro" id="IPR050250">
    <property type="entry name" value="Macrolide_Exporter_MacB"/>
</dbReference>
<keyword evidence="3 7" id="KW-0812">Transmembrane</keyword>
<evidence type="ECO:0000256" key="2">
    <source>
        <dbReference type="ARBA" id="ARBA00022475"/>
    </source>
</evidence>
<accession>A0A923HNR6</accession>
<dbReference type="GO" id="GO:0005886">
    <property type="term" value="C:plasma membrane"/>
    <property type="evidence" value="ECO:0007669"/>
    <property type="project" value="UniProtKB-SubCell"/>
</dbReference>
<dbReference type="PANTHER" id="PTHR30572:SF4">
    <property type="entry name" value="ABC TRANSPORTER PERMEASE YTRF"/>
    <property type="match status" value="1"/>
</dbReference>
<keyword evidence="2" id="KW-1003">Cell membrane</keyword>
<evidence type="ECO:0000256" key="4">
    <source>
        <dbReference type="ARBA" id="ARBA00022989"/>
    </source>
</evidence>
<comment type="subcellular location">
    <subcellularLocation>
        <location evidence="1">Cell membrane</location>
        <topology evidence="1">Multi-pass membrane protein</topology>
    </subcellularLocation>
</comment>
<evidence type="ECO:0000313" key="10">
    <source>
        <dbReference type="EMBL" id="MBC3881093.1"/>
    </source>
</evidence>
<dbReference type="InterPro" id="IPR003838">
    <property type="entry name" value="ABC3_permease_C"/>
</dbReference>
<dbReference type="Pfam" id="PF12704">
    <property type="entry name" value="MacB_PCD"/>
    <property type="match status" value="1"/>
</dbReference>
<feature type="transmembrane region" description="Helical" evidence="7">
    <location>
        <begin position="290"/>
        <end position="317"/>
    </location>
</feature>
<dbReference type="AlphaFoldDB" id="A0A923HNR6"/>
<evidence type="ECO:0000256" key="7">
    <source>
        <dbReference type="SAM" id="Phobius"/>
    </source>
</evidence>
<comment type="caution">
    <text evidence="10">The sequence shown here is derived from an EMBL/GenBank/DDBJ whole genome shotgun (WGS) entry which is preliminary data.</text>
</comment>
<keyword evidence="4 7" id="KW-1133">Transmembrane helix</keyword>
<dbReference type="EMBL" id="JACOFZ010000001">
    <property type="protein sequence ID" value="MBC3881093.1"/>
    <property type="molecule type" value="Genomic_DNA"/>
</dbReference>
<reference evidence="10" key="1">
    <citation type="submission" date="2020-08" db="EMBL/GenBank/DDBJ databases">
        <title>Novel species isolated from subtropical streams in China.</title>
        <authorList>
            <person name="Lu H."/>
        </authorList>
    </citation>
    <scope>NUCLEOTIDE SEQUENCE</scope>
    <source>
        <strain evidence="10">LX22W</strain>
    </source>
</reference>
<evidence type="ECO:0000259" key="8">
    <source>
        <dbReference type="Pfam" id="PF02687"/>
    </source>
</evidence>
<evidence type="ECO:0000256" key="5">
    <source>
        <dbReference type="ARBA" id="ARBA00023136"/>
    </source>
</evidence>
<name>A0A923HNR6_9BURK</name>
<evidence type="ECO:0000259" key="9">
    <source>
        <dbReference type="Pfam" id="PF12704"/>
    </source>
</evidence>
<keyword evidence="11" id="KW-1185">Reference proteome</keyword>
<dbReference type="Proteomes" id="UP000627446">
    <property type="component" value="Unassembled WGS sequence"/>
</dbReference>
<dbReference type="RefSeq" id="WP_186914460.1">
    <property type="nucleotide sequence ID" value="NZ_JACOFZ010000001.1"/>
</dbReference>
<protein>
    <submittedName>
        <fullName evidence="10">FtsX-like permease family protein</fullName>
    </submittedName>
</protein>
<gene>
    <name evidence="10" type="ORF">H8K36_06895</name>
</gene>
<evidence type="ECO:0000313" key="11">
    <source>
        <dbReference type="Proteomes" id="UP000627446"/>
    </source>
</evidence>
<evidence type="ECO:0000256" key="1">
    <source>
        <dbReference type="ARBA" id="ARBA00004651"/>
    </source>
</evidence>
<feature type="domain" description="MacB-like periplasmic core" evidence="9">
    <location>
        <begin position="73"/>
        <end position="258"/>
    </location>
</feature>
<feature type="transmembrane region" description="Helical" evidence="7">
    <location>
        <begin position="337"/>
        <end position="360"/>
    </location>
</feature>
<evidence type="ECO:0000256" key="6">
    <source>
        <dbReference type="ARBA" id="ARBA00038076"/>
    </source>
</evidence>
<sequence length="416" mass="45354">MKFFSEMRPILSALLRNKTGPLLVAIQVALSLAMLVNALYVVQLRLDSASRPSGLDDESISFRLNISNQKMGGHEDQIALQKQEAATIRAVPGVKSVARVNSFPVSRSGSNSGMAASREQTNTTATAAIYLSPDSLVETWGLRLIEGSDFKSTDYLELDASASREFPKVAIVSKAMAEKLFPGASSFVGKEFYQGTGDGAIGMRIVGVVERLQTSGAPTDLEGEYSVLIPIRLTNEPFFGYAVRTEVGQRDRVMKEVEEAIRKASPSPVNVHSRSMEEFRYERYRSEKGLAWMLLTVSALLVLVTASGIVGMSSLWVAQRQKQIGVRRALGAKRSDILSYFLVENWLITTIGIFFGTLLALGLNQFLVSQFELTALPVKYLLIAPAVFWLLGGIAVYAPAWRAASISPSTATRGVT</sequence>
<feature type="domain" description="ABC3 transporter permease C-terminal" evidence="8">
    <location>
        <begin position="296"/>
        <end position="408"/>
    </location>
</feature>
<proteinExistence type="inferred from homology"/>
<comment type="similarity">
    <text evidence="6">Belongs to the ABC-4 integral membrane protein family.</text>
</comment>